<evidence type="ECO:0000256" key="5">
    <source>
        <dbReference type="ARBA" id="ARBA00022571"/>
    </source>
</evidence>
<dbReference type="InterPro" id="IPR006131">
    <property type="entry name" value="Asp_carbamoyltransf_Asp/Orn-bd"/>
</dbReference>
<keyword evidence="7 9" id="KW-0808">Transferase</keyword>
<dbReference type="InterPro" id="IPR006132">
    <property type="entry name" value="Asp/Orn_carbamoyltranf_P-bd"/>
</dbReference>
<protein>
    <recommendedName>
        <fullName evidence="4">ornithine carbamoyltransferase</fullName>
        <ecNumber evidence="4">2.1.3.3</ecNumber>
    </recommendedName>
</protein>
<dbReference type="InterPro" id="IPR006130">
    <property type="entry name" value="Asp/Orn_carbamoylTrfase"/>
</dbReference>
<dbReference type="HAMAP" id="MF_01109">
    <property type="entry name" value="OTCase"/>
    <property type="match status" value="1"/>
</dbReference>
<dbReference type="SUPFAM" id="SSF53671">
    <property type="entry name" value="Aspartate/ornithine carbamoyltransferase"/>
    <property type="match status" value="1"/>
</dbReference>
<dbReference type="FunFam" id="3.40.50.1370:FF:000009">
    <property type="entry name" value="Ornithine carbamoyltransferase, mitochondrial"/>
    <property type="match status" value="1"/>
</dbReference>
<keyword evidence="12" id="KW-1185">Reference proteome</keyword>
<dbReference type="AlphaFoldDB" id="A0A1S3ISL0"/>
<dbReference type="PANTHER" id="PTHR45753:SF3">
    <property type="entry name" value="ORNITHINE TRANSCARBAMYLASE, MITOCHONDRIAL"/>
    <property type="match status" value="1"/>
</dbReference>
<dbReference type="GO" id="GO:0019240">
    <property type="term" value="P:citrulline biosynthetic process"/>
    <property type="evidence" value="ECO:0007669"/>
    <property type="project" value="TreeGrafter"/>
</dbReference>
<dbReference type="Gene3D" id="3.40.50.1370">
    <property type="entry name" value="Aspartate/ornithine carbamoyltransferase"/>
    <property type="match status" value="2"/>
</dbReference>
<evidence type="ECO:0000256" key="3">
    <source>
        <dbReference type="ARBA" id="ARBA00011233"/>
    </source>
</evidence>
<dbReference type="InterPro" id="IPR036901">
    <property type="entry name" value="Asp/Orn_carbamoylTrfase_sf"/>
</dbReference>
<name>A0A1S3ISL0_LINAN</name>
<dbReference type="GO" id="GO:0000050">
    <property type="term" value="P:urea cycle"/>
    <property type="evidence" value="ECO:0007669"/>
    <property type="project" value="UniProtKB-UniPathway"/>
</dbReference>
<dbReference type="UniPathway" id="UPA00158">
    <property type="reaction ID" value="UER00271"/>
</dbReference>
<dbReference type="PROSITE" id="PS00097">
    <property type="entry name" value="CARBAMOYLTRANSFERASE"/>
    <property type="match status" value="1"/>
</dbReference>
<evidence type="ECO:0000313" key="13">
    <source>
        <dbReference type="RefSeq" id="XP_013401195.1"/>
    </source>
</evidence>
<dbReference type="Pfam" id="PF02729">
    <property type="entry name" value="OTCace_N"/>
    <property type="match status" value="1"/>
</dbReference>
<dbReference type="Proteomes" id="UP000085678">
    <property type="component" value="Unplaced"/>
</dbReference>
<evidence type="ECO:0000313" key="12">
    <source>
        <dbReference type="Proteomes" id="UP000085678"/>
    </source>
</evidence>
<organism evidence="12 13">
    <name type="scientific">Lingula anatina</name>
    <name type="common">Brachiopod</name>
    <name type="synonym">Lingula unguis</name>
    <dbReference type="NCBI Taxonomy" id="7574"/>
    <lineage>
        <taxon>Eukaryota</taxon>
        <taxon>Metazoa</taxon>
        <taxon>Spiralia</taxon>
        <taxon>Lophotrochozoa</taxon>
        <taxon>Brachiopoda</taxon>
        <taxon>Linguliformea</taxon>
        <taxon>Lingulata</taxon>
        <taxon>Lingulida</taxon>
        <taxon>Linguloidea</taxon>
        <taxon>Lingulidae</taxon>
        <taxon>Lingula</taxon>
    </lineage>
</organism>
<dbReference type="PANTHER" id="PTHR45753">
    <property type="entry name" value="ORNITHINE CARBAMOYLTRANSFERASE, MITOCHONDRIAL"/>
    <property type="match status" value="1"/>
</dbReference>
<evidence type="ECO:0000256" key="7">
    <source>
        <dbReference type="ARBA" id="ARBA00022679"/>
    </source>
</evidence>
<accession>A0A1S3ISL0</accession>
<evidence type="ECO:0000259" key="10">
    <source>
        <dbReference type="Pfam" id="PF00185"/>
    </source>
</evidence>
<evidence type="ECO:0000256" key="1">
    <source>
        <dbReference type="ARBA" id="ARBA00004695"/>
    </source>
</evidence>
<dbReference type="NCBIfam" id="NF001986">
    <property type="entry name" value="PRK00779.1"/>
    <property type="match status" value="1"/>
</dbReference>
<dbReference type="GeneID" id="106167056"/>
<feature type="domain" description="Aspartate/ornithine carbamoyltransferase carbamoyl-P binding" evidence="11">
    <location>
        <begin position="10"/>
        <end position="151"/>
    </location>
</feature>
<dbReference type="RefSeq" id="XP_013401195.1">
    <property type="nucleotide sequence ID" value="XM_013545741.2"/>
</dbReference>
<evidence type="ECO:0000256" key="6">
    <source>
        <dbReference type="ARBA" id="ARBA00022605"/>
    </source>
</evidence>
<comment type="similarity">
    <text evidence="2">Belongs to the aspartate/ornithine carbamoyltransferase superfamily. OTCase family.</text>
</comment>
<dbReference type="GO" id="GO:0004585">
    <property type="term" value="F:ornithine carbamoyltransferase activity"/>
    <property type="evidence" value="ECO:0007669"/>
    <property type="project" value="UniProtKB-EC"/>
</dbReference>
<dbReference type="PRINTS" id="PR00102">
    <property type="entry name" value="OTCASE"/>
</dbReference>
<evidence type="ECO:0000256" key="9">
    <source>
        <dbReference type="RuleBase" id="RU003634"/>
    </source>
</evidence>
<dbReference type="InterPro" id="IPR024904">
    <property type="entry name" value="OTCase_ArgI"/>
</dbReference>
<comment type="subunit">
    <text evidence="3">Homotrimer.</text>
</comment>
<keyword evidence="5" id="KW-0055">Arginine biosynthesis</keyword>
<dbReference type="NCBIfam" id="TIGR00658">
    <property type="entry name" value="orni_carb_tr"/>
    <property type="match status" value="1"/>
</dbReference>
<dbReference type="InterPro" id="IPR002292">
    <property type="entry name" value="Orn/put_carbamltrans"/>
</dbReference>
<comment type="pathway">
    <text evidence="1">Nitrogen metabolism; urea cycle; L-citrulline from L-ornithine and carbamoyl phosphate: step 1/1.</text>
</comment>
<dbReference type="GO" id="GO:0042450">
    <property type="term" value="P:L-arginine biosynthetic process via ornithine"/>
    <property type="evidence" value="ECO:0007669"/>
    <property type="project" value="TreeGrafter"/>
</dbReference>
<evidence type="ECO:0000256" key="8">
    <source>
        <dbReference type="ARBA" id="ARBA00048772"/>
    </source>
</evidence>
<sequence length="325" mass="36749">MFRGTDLIGRHFLTLKDYNQSEIEHLLWTASDLKTRYKENKEVFQPLIGKSIAMIFQKRSTRTRLSTETGMSLLGGHAVFLGPDDIHLGVNESLQDSAKVLSRMTDVVLARVYGQSDLEELSKYSTVPIISGLSDMYHPLQILADFQTLQEHFGQLKGLKLAWVGDGNNVVHSFLMGCPKLGMDLNIATPKGYDVDPKVKEDAVTLVKQSGTSMNFTRDPMEAVAGTDVVITDTWISMGQEAESKKRIKDFMGYEVTKEMMAAAGPHAIFMHCLPRHKEEVSDEVFYDEKRSVVWQEAENRKWTVMAVMLNLLQQYMPLHPKPTF</sequence>
<evidence type="ECO:0000256" key="2">
    <source>
        <dbReference type="ARBA" id="ARBA00007805"/>
    </source>
</evidence>
<evidence type="ECO:0000256" key="4">
    <source>
        <dbReference type="ARBA" id="ARBA00013007"/>
    </source>
</evidence>
<dbReference type="GO" id="GO:0005739">
    <property type="term" value="C:mitochondrion"/>
    <property type="evidence" value="ECO:0007669"/>
    <property type="project" value="TreeGrafter"/>
</dbReference>
<gene>
    <name evidence="13" type="primary">LOC106167056</name>
</gene>
<comment type="catalytic activity">
    <reaction evidence="8">
        <text>carbamoyl phosphate + L-ornithine = L-citrulline + phosphate + H(+)</text>
        <dbReference type="Rhea" id="RHEA:19513"/>
        <dbReference type="ChEBI" id="CHEBI:15378"/>
        <dbReference type="ChEBI" id="CHEBI:43474"/>
        <dbReference type="ChEBI" id="CHEBI:46911"/>
        <dbReference type="ChEBI" id="CHEBI:57743"/>
        <dbReference type="ChEBI" id="CHEBI:58228"/>
        <dbReference type="EC" id="2.1.3.3"/>
    </reaction>
</comment>
<dbReference type="GO" id="GO:0016597">
    <property type="term" value="F:amino acid binding"/>
    <property type="evidence" value="ECO:0007669"/>
    <property type="project" value="InterPro"/>
</dbReference>
<evidence type="ECO:0000259" key="11">
    <source>
        <dbReference type="Pfam" id="PF02729"/>
    </source>
</evidence>
<dbReference type="Pfam" id="PF00185">
    <property type="entry name" value="OTCace"/>
    <property type="match status" value="1"/>
</dbReference>
<dbReference type="EC" id="2.1.3.3" evidence="4"/>
<feature type="domain" description="Aspartate/ornithine carbamoyltransferase Asp/Orn-binding" evidence="10">
    <location>
        <begin position="157"/>
        <end position="310"/>
    </location>
</feature>
<keyword evidence="6" id="KW-0028">Amino-acid biosynthesis</keyword>
<reference evidence="13" key="1">
    <citation type="submission" date="2025-08" db="UniProtKB">
        <authorList>
            <consortium name="RefSeq"/>
        </authorList>
    </citation>
    <scope>IDENTIFICATION</scope>
    <source>
        <tissue evidence="13">Gonads</tissue>
    </source>
</reference>
<proteinExistence type="inferred from homology"/>
<dbReference type="OrthoDB" id="10252326at2759"/>
<dbReference type="PRINTS" id="PR00100">
    <property type="entry name" value="AOTCASE"/>
</dbReference>